<keyword evidence="9" id="KW-1185">Reference proteome</keyword>
<keyword evidence="4" id="KW-0998">Cell outer membrane</keyword>
<dbReference type="EMBL" id="JACCHP010000042">
    <property type="protein sequence ID" value="MBH5403084.1"/>
    <property type="molecule type" value="Genomic_DNA"/>
</dbReference>
<dbReference type="RefSeq" id="WP_197964097.1">
    <property type="nucleotide sequence ID" value="NZ_JACCHP010000042.1"/>
</dbReference>
<dbReference type="InterPro" id="IPR051692">
    <property type="entry name" value="OMP-like"/>
</dbReference>
<feature type="signal peptide" evidence="6">
    <location>
        <begin position="1"/>
        <end position="21"/>
    </location>
</feature>
<evidence type="ECO:0000256" key="3">
    <source>
        <dbReference type="ARBA" id="ARBA00023136"/>
    </source>
</evidence>
<dbReference type="Gene3D" id="2.40.160.20">
    <property type="match status" value="1"/>
</dbReference>
<evidence type="ECO:0000259" key="7">
    <source>
        <dbReference type="Pfam" id="PF13505"/>
    </source>
</evidence>
<feature type="domain" description="Outer membrane protein beta-barrel" evidence="7">
    <location>
        <begin position="26"/>
        <end position="266"/>
    </location>
</feature>
<evidence type="ECO:0000313" key="8">
    <source>
        <dbReference type="EMBL" id="MBH5403084.1"/>
    </source>
</evidence>
<evidence type="ECO:0000313" key="9">
    <source>
        <dbReference type="Proteomes" id="UP000807370"/>
    </source>
</evidence>
<keyword evidence="2 6" id="KW-0732">Signal</keyword>
<dbReference type="InterPro" id="IPR027385">
    <property type="entry name" value="Beta-barrel_OMP"/>
</dbReference>
<dbReference type="PANTHER" id="PTHR34001:SF3">
    <property type="entry name" value="BLL7405 PROTEIN"/>
    <property type="match status" value="1"/>
</dbReference>
<comment type="subcellular location">
    <subcellularLocation>
        <location evidence="1">Cell outer membrane</location>
    </subcellularLocation>
</comment>
<comment type="similarity">
    <text evidence="5">Belongs to the Omp25/RopB family.</text>
</comment>
<feature type="chain" id="PRO_5046542440" evidence="6">
    <location>
        <begin position="22"/>
        <end position="274"/>
    </location>
</feature>
<dbReference type="Pfam" id="PF13505">
    <property type="entry name" value="OMP_b-brl"/>
    <property type="match status" value="1"/>
</dbReference>
<evidence type="ECO:0000256" key="1">
    <source>
        <dbReference type="ARBA" id="ARBA00004442"/>
    </source>
</evidence>
<evidence type="ECO:0000256" key="2">
    <source>
        <dbReference type="ARBA" id="ARBA00022729"/>
    </source>
</evidence>
<comment type="caution">
    <text evidence="8">The sequence shown here is derived from an EMBL/GenBank/DDBJ whole genome shotgun (WGS) entry which is preliminary data.</text>
</comment>
<dbReference type="PANTHER" id="PTHR34001">
    <property type="entry name" value="BLL7405 PROTEIN"/>
    <property type="match status" value="1"/>
</dbReference>
<dbReference type="InterPro" id="IPR011250">
    <property type="entry name" value="OMP/PagP_B-barrel"/>
</dbReference>
<keyword evidence="3" id="KW-0472">Membrane</keyword>
<proteinExistence type="inferred from homology"/>
<evidence type="ECO:0000256" key="4">
    <source>
        <dbReference type="ARBA" id="ARBA00023237"/>
    </source>
</evidence>
<sequence length="274" mass="28668">MKRIVMGLAAAMSLLATGAMAADLAAKPYVKAPPMVAAAYNWTGFYLGGNIGYSWGRSRDDSTLTTPAGVVLFASSDRTNMDGVIGGGQIGYNWQTQNWVWGVEADIQGSDQKGSRAFTCPTGVCTPPFGVIAVFPGPAVPVTLDQKLTWFGTLRGRIGILATPTVLFYGTGGLAYGEVKTTETIGAAAAVFSNSDVRVGYTVGAGVEGVISGNWTAKLEYLWMDLGRTRGSFTTAIGALGGGVLTSNYSSRITDNIVRVGVNYKFGGPVVAKY</sequence>
<name>A0ABS0Q1X9_9BRAD</name>
<evidence type="ECO:0000256" key="5">
    <source>
        <dbReference type="ARBA" id="ARBA00038306"/>
    </source>
</evidence>
<accession>A0ABS0Q1X9</accession>
<organism evidence="8 9">
    <name type="scientific">Bradyrhizobium agreste</name>
    <dbReference type="NCBI Taxonomy" id="2751811"/>
    <lineage>
        <taxon>Bacteria</taxon>
        <taxon>Pseudomonadati</taxon>
        <taxon>Pseudomonadota</taxon>
        <taxon>Alphaproteobacteria</taxon>
        <taxon>Hyphomicrobiales</taxon>
        <taxon>Nitrobacteraceae</taxon>
        <taxon>Bradyrhizobium</taxon>
    </lineage>
</organism>
<evidence type="ECO:0000256" key="6">
    <source>
        <dbReference type="SAM" id="SignalP"/>
    </source>
</evidence>
<gene>
    <name evidence="8" type="ORF">HZZ13_35615</name>
</gene>
<dbReference type="Proteomes" id="UP000807370">
    <property type="component" value="Unassembled WGS sequence"/>
</dbReference>
<protein>
    <submittedName>
        <fullName evidence="8">Porin family protein</fullName>
    </submittedName>
</protein>
<reference evidence="8 9" key="1">
    <citation type="submission" date="2020-07" db="EMBL/GenBank/DDBJ databases">
        <title>Bradyrhizobium diversity isolated from nodules of indigenous legumes of Western Australia.</title>
        <authorList>
            <person name="Klepa M.S."/>
        </authorList>
    </citation>
    <scope>NUCLEOTIDE SEQUENCE [LARGE SCALE GENOMIC DNA]</scope>
    <source>
        <strain evidence="8 9">CNPSo 4010</strain>
    </source>
</reference>
<dbReference type="SUPFAM" id="SSF56925">
    <property type="entry name" value="OMPA-like"/>
    <property type="match status" value="1"/>
</dbReference>